<keyword evidence="1" id="KW-0175">Coiled coil</keyword>
<keyword evidence="4" id="KW-1185">Reference proteome</keyword>
<feature type="region of interest" description="Disordered" evidence="2">
    <location>
        <begin position="1"/>
        <end position="21"/>
    </location>
</feature>
<reference evidence="3" key="1">
    <citation type="submission" date="2023-03" db="EMBL/GenBank/DDBJ databases">
        <title>Massive genome expansion in bonnet fungi (Mycena s.s.) driven by repeated elements and novel gene families across ecological guilds.</title>
        <authorList>
            <consortium name="Lawrence Berkeley National Laboratory"/>
            <person name="Harder C.B."/>
            <person name="Miyauchi S."/>
            <person name="Viragh M."/>
            <person name="Kuo A."/>
            <person name="Thoen E."/>
            <person name="Andreopoulos B."/>
            <person name="Lu D."/>
            <person name="Skrede I."/>
            <person name="Drula E."/>
            <person name="Henrissat B."/>
            <person name="Morin E."/>
            <person name="Kohler A."/>
            <person name="Barry K."/>
            <person name="LaButti K."/>
            <person name="Morin E."/>
            <person name="Salamov A."/>
            <person name="Lipzen A."/>
            <person name="Mereny Z."/>
            <person name="Hegedus B."/>
            <person name="Baldrian P."/>
            <person name="Stursova M."/>
            <person name="Weitz H."/>
            <person name="Taylor A."/>
            <person name="Grigoriev I.V."/>
            <person name="Nagy L.G."/>
            <person name="Martin F."/>
            <person name="Kauserud H."/>
        </authorList>
    </citation>
    <scope>NUCLEOTIDE SEQUENCE</scope>
    <source>
        <strain evidence="3">CBHHK002</strain>
    </source>
</reference>
<organism evidence="3 4">
    <name type="scientific">Mycena albidolilacea</name>
    <dbReference type="NCBI Taxonomy" id="1033008"/>
    <lineage>
        <taxon>Eukaryota</taxon>
        <taxon>Fungi</taxon>
        <taxon>Dikarya</taxon>
        <taxon>Basidiomycota</taxon>
        <taxon>Agaricomycotina</taxon>
        <taxon>Agaricomycetes</taxon>
        <taxon>Agaricomycetidae</taxon>
        <taxon>Agaricales</taxon>
        <taxon>Marasmiineae</taxon>
        <taxon>Mycenaceae</taxon>
        <taxon>Mycena</taxon>
    </lineage>
</organism>
<evidence type="ECO:0000256" key="1">
    <source>
        <dbReference type="SAM" id="Coils"/>
    </source>
</evidence>
<protein>
    <submittedName>
        <fullName evidence="3">Uncharacterized protein</fullName>
    </submittedName>
</protein>
<feature type="compositionally biased region" description="Basic and acidic residues" evidence="2">
    <location>
        <begin position="64"/>
        <end position="83"/>
    </location>
</feature>
<evidence type="ECO:0000256" key="2">
    <source>
        <dbReference type="SAM" id="MobiDB-lite"/>
    </source>
</evidence>
<dbReference type="Proteomes" id="UP001218218">
    <property type="component" value="Unassembled WGS sequence"/>
</dbReference>
<gene>
    <name evidence="3" type="ORF">DFH08DRAFT_821230</name>
</gene>
<accession>A0AAD6ZAD4</accession>
<feature type="compositionally biased region" description="Low complexity" evidence="2">
    <location>
        <begin position="99"/>
        <end position="111"/>
    </location>
</feature>
<sequence>MSANECYRGTAPPGHDARLERLQHPRKRIRAERQLLQRGQQRAQDPRVPLRLRHRVRAGPEVQVELREGRHAVQDGGEVREGDGAVQDGESVEGEARGARGALGEEAGPEGAELKVGEGGKDERAEEGRVVGGLGGELDHEGAEGGQDAGGEAREGGGEGGVDLDDGEAAFEEGVALAEDGVHRERGDTSELAPREAQDLGVEAVEVAESLKIEHFEAFDMDDSKKRKSTSRQRVTYGATRRFSVHRELELRIEMRVFSLREIQSLANSSSFTGSGPRKSRKILFQRFSIICRQDLQVPKPALLEMEDAGIAFVHSSATTTKPMAFIPQHLEQPQSRLSPGQENIPLQVDAAPKPLANSPEYRIEAQNATQSSLDARDAAQSSPKVANATVERVYGELSKIVPLQVDATPEPLAKFPEYWTLFEARDAAQRSIDAANAALKRLYGEMSTDILDMKFDLDLKMKAPEEDKATAAALAAAVENKEAELDALRAELVEVLRTEM</sequence>
<feature type="compositionally biased region" description="Basic and acidic residues" evidence="2">
    <location>
        <begin position="112"/>
        <end position="129"/>
    </location>
</feature>
<feature type="coiled-coil region" evidence="1">
    <location>
        <begin position="472"/>
        <end position="499"/>
    </location>
</feature>
<feature type="region of interest" description="Disordered" evidence="2">
    <location>
        <begin position="64"/>
        <end position="166"/>
    </location>
</feature>
<dbReference type="AlphaFoldDB" id="A0AAD6ZAD4"/>
<evidence type="ECO:0000313" key="4">
    <source>
        <dbReference type="Proteomes" id="UP001218218"/>
    </source>
</evidence>
<comment type="caution">
    <text evidence="3">The sequence shown here is derived from an EMBL/GenBank/DDBJ whole genome shotgun (WGS) entry which is preliminary data.</text>
</comment>
<name>A0AAD6ZAD4_9AGAR</name>
<evidence type="ECO:0000313" key="3">
    <source>
        <dbReference type="EMBL" id="KAJ7314571.1"/>
    </source>
</evidence>
<proteinExistence type="predicted"/>
<dbReference type="EMBL" id="JARIHO010000066">
    <property type="protein sequence ID" value="KAJ7314571.1"/>
    <property type="molecule type" value="Genomic_DNA"/>
</dbReference>